<dbReference type="InterPro" id="IPR050109">
    <property type="entry name" value="HTH-type_TetR-like_transc_reg"/>
</dbReference>
<dbReference type="Gene3D" id="1.10.10.60">
    <property type="entry name" value="Homeodomain-like"/>
    <property type="match status" value="1"/>
</dbReference>
<dbReference type="InterPro" id="IPR011075">
    <property type="entry name" value="TetR_C"/>
</dbReference>
<keyword evidence="2 4" id="KW-0238">DNA-binding</keyword>
<dbReference type="SUPFAM" id="SSF46689">
    <property type="entry name" value="Homeodomain-like"/>
    <property type="match status" value="1"/>
</dbReference>
<dbReference type="PROSITE" id="PS50977">
    <property type="entry name" value="HTH_TETR_2"/>
    <property type="match status" value="1"/>
</dbReference>
<feature type="domain" description="HTH tetR-type" evidence="5">
    <location>
        <begin position="33"/>
        <end position="93"/>
    </location>
</feature>
<evidence type="ECO:0000256" key="3">
    <source>
        <dbReference type="ARBA" id="ARBA00023163"/>
    </source>
</evidence>
<dbReference type="Pfam" id="PF00440">
    <property type="entry name" value="TetR_N"/>
    <property type="match status" value="1"/>
</dbReference>
<reference evidence="7" key="1">
    <citation type="journal article" date="2019" name="Int. J. Syst. Evol. Microbiol.">
        <title>The Global Catalogue of Microorganisms (GCM) 10K type strain sequencing project: providing services to taxonomists for standard genome sequencing and annotation.</title>
        <authorList>
            <consortium name="The Broad Institute Genomics Platform"/>
            <consortium name="The Broad Institute Genome Sequencing Center for Infectious Disease"/>
            <person name="Wu L."/>
            <person name="Ma J."/>
        </authorList>
    </citation>
    <scope>NUCLEOTIDE SEQUENCE [LARGE SCALE GENOMIC DNA]</scope>
    <source>
        <strain evidence="7">JCM 17440</strain>
    </source>
</reference>
<evidence type="ECO:0000256" key="1">
    <source>
        <dbReference type="ARBA" id="ARBA00023015"/>
    </source>
</evidence>
<sequence length="223" mass="24341">MKRVHLAVREPVRLSSEVYGTVSFGWVDMVRGIARERAILTATIELLGEIGYPALTMDAVAQRARASKQTIYRRWSGKPALVKAALDAHDAGYVTDIPNTGTLRGDLLAGLTVMCAQVDDRYVTMITGLIHAMRTDAELAAALRAHVADEDLGPFQTIVERAKARGEVAAGTSPERVHQVAEGQIIRRMFLGEPLDHDFLADLVDNLLTPLLTLTSPTDEGQR</sequence>
<dbReference type="PANTHER" id="PTHR30055:SF149">
    <property type="entry name" value="TETR-FAMILY TRANSCRIPTIONAL REGULATOR"/>
    <property type="match status" value="1"/>
</dbReference>
<dbReference type="Proteomes" id="UP001501710">
    <property type="component" value="Unassembled WGS sequence"/>
</dbReference>
<dbReference type="PANTHER" id="PTHR30055">
    <property type="entry name" value="HTH-TYPE TRANSCRIPTIONAL REGULATOR RUTR"/>
    <property type="match status" value="1"/>
</dbReference>
<dbReference type="Gene3D" id="1.10.357.10">
    <property type="entry name" value="Tetracycline Repressor, domain 2"/>
    <property type="match status" value="1"/>
</dbReference>
<dbReference type="Pfam" id="PF16859">
    <property type="entry name" value="TetR_C_11"/>
    <property type="match status" value="1"/>
</dbReference>
<dbReference type="InterPro" id="IPR009057">
    <property type="entry name" value="Homeodomain-like_sf"/>
</dbReference>
<name>A0ABP8CLL6_9ACTN</name>
<dbReference type="SUPFAM" id="SSF48498">
    <property type="entry name" value="Tetracyclin repressor-like, C-terminal domain"/>
    <property type="match status" value="1"/>
</dbReference>
<keyword evidence="3" id="KW-0804">Transcription</keyword>
<proteinExistence type="predicted"/>
<comment type="caution">
    <text evidence="6">The sequence shown here is derived from an EMBL/GenBank/DDBJ whole genome shotgun (WGS) entry which is preliminary data.</text>
</comment>
<protein>
    <submittedName>
        <fullName evidence="6">TetR/AcrR family transcriptional regulator</fullName>
    </submittedName>
</protein>
<gene>
    <name evidence="6" type="ORF">GCM10022254_67350</name>
</gene>
<dbReference type="EMBL" id="BAABAS010000026">
    <property type="protein sequence ID" value="GAA4240867.1"/>
    <property type="molecule type" value="Genomic_DNA"/>
</dbReference>
<keyword evidence="1" id="KW-0805">Transcription regulation</keyword>
<evidence type="ECO:0000256" key="4">
    <source>
        <dbReference type="PROSITE-ProRule" id="PRU00335"/>
    </source>
</evidence>
<organism evidence="6 7">
    <name type="scientific">Actinomadura meridiana</name>
    <dbReference type="NCBI Taxonomy" id="559626"/>
    <lineage>
        <taxon>Bacteria</taxon>
        <taxon>Bacillati</taxon>
        <taxon>Actinomycetota</taxon>
        <taxon>Actinomycetes</taxon>
        <taxon>Streptosporangiales</taxon>
        <taxon>Thermomonosporaceae</taxon>
        <taxon>Actinomadura</taxon>
    </lineage>
</organism>
<dbReference type="InterPro" id="IPR001647">
    <property type="entry name" value="HTH_TetR"/>
</dbReference>
<evidence type="ECO:0000259" key="5">
    <source>
        <dbReference type="PROSITE" id="PS50977"/>
    </source>
</evidence>
<evidence type="ECO:0000256" key="2">
    <source>
        <dbReference type="ARBA" id="ARBA00023125"/>
    </source>
</evidence>
<evidence type="ECO:0000313" key="6">
    <source>
        <dbReference type="EMBL" id="GAA4240867.1"/>
    </source>
</evidence>
<dbReference type="PRINTS" id="PR00455">
    <property type="entry name" value="HTHTETR"/>
</dbReference>
<evidence type="ECO:0000313" key="7">
    <source>
        <dbReference type="Proteomes" id="UP001501710"/>
    </source>
</evidence>
<keyword evidence="7" id="KW-1185">Reference proteome</keyword>
<accession>A0ABP8CLL6</accession>
<feature type="DNA-binding region" description="H-T-H motif" evidence="4">
    <location>
        <begin position="56"/>
        <end position="75"/>
    </location>
</feature>
<dbReference type="InterPro" id="IPR036271">
    <property type="entry name" value="Tet_transcr_reg_TetR-rel_C_sf"/>
</dbReference>